<organism evidence="2 3">
    <name type="scientific">Propionicimonas paludicola</name>
    <dbReference type="NCBI Taxonomy" id="185243"/>
    <lineage>
        <taxon>Bacteria</taxon>
        <taxon>Bacillati</taxon>
        <taxon>Actinomycetota</taxon>
        <taxon>Actinomycetes</taxon>
        <taxon>Propionibacteriales</taxon>
        <taxon>Nocardioidaceae</taxon>
        <taxon>Propionicimonas</taxon>
    </lineage>
</organism>
<feature type="region of interest" description="Disordered" evidence="1">
    <location>
        <begin position="153"/>
        <end position="182"/>
    </location>
</feature>
<protein>
    <submittedName>
        <fullName evidence="2">Uncharacterized protein</fullName>
    </submittedName>
</protein>
<comment type="caution">
    <text evidence="2">The sequence shown here is derived from an EMBL/GenBank/DDBJ whole genome shotgun (WGS) entry which is preliminary data.</text>
</comment>
<gene>
    <name evidence="2" type="ORF">ATK74_1760</name>
</gene>
<sequence>MSLPTTEPITPVPTPPPAAVSVPQAPAKPEAVQTPEPNPEDALRAPGLKALEAERERAKKAESQLAAIEPYKKVLDGLNKLFTPEGAEQPKPEDLIQKLTERLDQADRKAAVNELARTHGITSDDDIALLDAVADPQQREALALRLKGVAAAIPPDPGQGNHPGTQTPEDAAYNAFFPDTRK</sequence>
<evidence type="ECO:0000313" key="2">
    <source>
        <dbReference type="EMBL" id="PFG17197.1"/>
    </source>
</evidence>
<feature type="compositionally biased region" description="Low complexity" evidence="1">
    <location>
        <begin position="19"/>
        <end position="29"/>
    </location>
</feature>
<dbReference type="AlphaFoldDB" id="A0A2A9CRX5"/>
<reference evidence="2 3" key="1">
    <citation type="submission" date="2017-10" db="EMBL/GenBank/DDBJ databases">
        <title>Sequencing the genomes of 1000 actinobacteria strains.</title>
        <authorList>
            <person name="Klenk H.-P."/>
        </authorList>
    </citation>
    <scope>NUCLEOTIDE SEQUENCE [LARGE SCALE GENOMIC DNA]</scope>
    <source>
        <strain evidence="2 3">DSM 15597</strain>
    </source>
</reference>
<feature type="region of interest" description="Disordered" evidence="1">
    <location>
        <begin position="1"/>
        <end position="47"/>
    </location>
</feature>
<dbReference type="Proteomes" id="UP000226079">
    <property type="component" value="Unassembled WGS sequence"/>
</dbReference>
<accession>A0A2A9CRX5</accession>
<keyword evidence="3" id="KW-1185">Reference proteome</keyword>
<evidence type="ECO:0000256" key="1">
    <source>
        <dbReference type="SAM" id="MobiDB-lite"/>
    </source>
</evidence>
<dbReference type="RefSeq" id="WP_143483606.1">
    <property type="nucleotide sequence ID" value="NZ_PDJC01000001.1"/>
</dbReference>
<dbReference type="EMBL" id="PDJC01000001">
    <property type="protein sequence ID" value="PFG17197.1"/>
    <property type="molecule type" value="Genomic_DNA"/>
</dbReference>
<name>A0A2A9CRX5_9ACTN</name>
<proteinExistence type="predicted"/>
<evidence type="ECO:0000313" key="3">
    <source>
        <dbReference type="Proteomes" id="UP000226079"/>
    </source>
</evidence>